<keyword evidence="7" id="KW-0472">Membrane</keyword>
<evidence type="ECO:0000256" key="4">
    <source>
        <dbReference type="ARBA" id="ARBA00022679"/>
    </source>
</evidence>
<dbReference type="Pfam" id="PF00512">
    <property type="entry name" value="HisKA"/>
    <property type="match status" value="1"/>
</dbReference>
<feature type="transmembrane region" description="Helical" evidence="7">
    <location>
        <begin position="336"/>
        <end position="355"/>
    </location>
</feature>
<dbReference type="InterPro" id="IPR036890">
    <property type="entry name" value="HATPase_C_sf"/>
</dbReference>
<feature type="transmembrane region" description="Helical" evidence="7">
    <location>
        <begin position="222"/>
        <end position="241"/>
    </location>
</feature>
<dbReference type="SMART" id="SM00388">
    <property type="entry name" value="HisKA"/>
    <property type="match status" value="1"/>
</dbReference>
<dbReference type="GO" id="GO:0005886">
    <property type="term" value="C:plasma membrane"/>
    <property type="evidence" value="ECO:0007669"/>
    <property type="project" value="TreeGrafter"/>
</dbReference>
<feature type="region of interest" description="Disordered" evidence="6">
    <location>
        <begin position="57"/>
        <end position="88"/>
    </location>
</feature>
<dbReference type="PANTHER" id="PTHR43047:SF66">
    <property type="entry name" value="HISKA"/>
    <property type="match status" value="1"/>
</dbReference>
<keyword evidence="7" id="KW-1133">Transmembrane helix</keyword>
<sequence>MPGPGLPLPVLEARPRPKTTIETPPVSRTRAFLPKWAHVKRRVWGGGISNTLHDSFLSEHNTDGRNTLNGDSPRHTEHTRTMTDVGGTDTASEQVDCVVLDNSFWGPVESEQPTGQPKQTSPDANNILHSAAIPLHPQNSRTPANRSIWDRWSNLSLFQYRVVPLIARLNRQSFDPVTELQYTAETWFNSKRITLMGSLWLVINWILACTFAFRPLSVWEQVFLYGIGPLVTLPLPALVIFDLPKQRPVIYQAILMVSIWSWSVDAVLVMYLCGYYGSHSHWSCGRRDFLYLLYYSSALPAVGMFGLSMARIPTLVGSITFTVLSSALLVPYRHQFLRNTLNTLIFHLFLLYMHYTKEKFRHATTSSKNEKFASDSKRRLTSYIFHEVRVPLNTAMLALQNLEASFPKGNEQGVELTALQASLGMMSKVLSDILDFNRMDAGRFESVYRPYSFHGAIRSSMIGLKMASDAKGLQVIADLDPNVDVMARTAAFRVQGKTEEWIARQLSCEPDKEAFVMGDEMRLIQVLTNLTSNACKFTPSGIGGKITVRTRLVYPQPSQPSKSPPPRFPLECEVRDAWGATAMPSAVPERRSSAQDPQPLRPVSLSDNHLNRQPGSKQPPNIVVRIEVHDTGVGISARDMIDNRLFSPYVQTEIGRHQGGKGTGLGLALVSNIVKLSRGRLGVRSKRNEGSCFWVELPLGIVPADLEMTGLVPSWRPHLPLPSPSGPGREPIFSKIYSRP</sequence>
<dbReference type="SUPFAM" id="SSF47384">
    <property type="entry name" value="Homodimeric domain of signal transducing histidine kinase"/>
    <property type="match status" value="1"/>
</dbReference>
<keyword evidence="7" id="KW-0812">Transmembrane</keyword>
<reference evidence="9" key="1">
    <citation type="journal article" date="2020" name="Nat. Commun.">
        <title>Large-scale genome sequencing of mycorrhizal fungi provides insights into the early evolution of symbiotic traits.</title>
        <authorList>
            <person name="Miyauchi S."/>
            <person name="Kiss E."/>
            <person name="Kuo A."/>
            <person name="Drula E."/>
            <person name="Kohler A."/>
            <person name="Sanchez-Garcia M."/>
            <person name="Morin E."/>
            <person name="Andreopoulos B."/>
            <person name="Barry K.W."/>
            <person name="Bonito G."/>
            <person name="Buee M."/>
            <person name="Carver A."/>
            <person name="Chen C."/>
            <person name="Cichocki N."/>
            <person name="Clum A."/>
            <person name="Culley D."/>
            <person name="Crous P.W."/>
            <person name="Fauchery L."/>
            <person name="Girlanda M."/>
            <person name="Hayes R.D."/>
            <person name="Keri Z."/>
            <person name="LaButti K."/>
            <person name="Lipzen A."/>
            <person name="Lombard V."/>
            <person name="Magnuson J."/>
            <person name="Maillard F."/>
            <person name="Murat C."/>
            <person name="Nolan M."/>
            <person name="Ohm R.A."/>
            <person name="Pangilinan J."/>
            <person name="Pereira M.F."/>
            <person name="Perotto S."/>
            <person name="Peter M."/>
            <person name="Pfister S."/>
            <person name="Riley R."/>
            <person name="Sitrit Y."/>
            <person name="Stielow J.B."/>
            <person name="Szollosi G."/>
            <person name="Zifcakova L."/>
            <person name="Stursova M."/>
            <person name="Spatafora J.W."/>
            <person name="Tedersoo L."/>
            <person name="Vaario L.M."/>
            <person name="Yamada A."/>
            <person name="Yan M."/>
            <person name="Wang P."/>
            <person name="Xu J."/>
            <person name="Bruns T."/>
            <person name="Baldrian P."/>
            <person name="Vilgalys R."/>
            <person name="Dunand C."/>
            <person name="Henrissat B."/>
            <person name="Grigoriev I.V."/>
            <person name="Hibbett D."/>
            <person name="Nagy L.G."/>
            <person name="Martin F.M."/>
        </authorList>
    </citation>
    <scope>NUCLEOTIDE SEQUENCE</scope>
    <source>
        <strain evidence="9">UP504</strain>
    </source>
</reference>
<name>A0A9P6AL28_9AGAM</name>
<keyword evidence="10" id="KW-1185">Reference proteome</keyword>
<evidence type="ECO:0000313" key="9">
    <source>
        <dbReference type="EMBL" id="KAF9507733.1"/>
    </source>
</evidence>
<gene>
    <name evidence="9" type="ORF">BS47DRAFT_276097</name>
</gene>
<feature type="transmembrane region" description="Helical" evidence="7">
    <location>
        <begin position="289"/>
        <end position="307"/>
    </location>
</feature>
<dbReference type="InterPro" id="IPR005467">
    <property type="entry name" value="His_kinase_dom"/>
</dbReference>
<keyword evidence="4" id="KW-0808">Transferase</keyword>
<dbReference type="PROSITE" id="PS50109">
    <property type="entry name" value="HIS_KIN"/>
    <property type="match status" value="1"/>
</dbReference>
<feature type="compositionally biased region" description="Polar residues" evidence="6">
    <location>
        <begin position="605"/>
        <end position="619"/>
    </location>
</feature>
<evidence type="ECO:0000256" key="7">
    <source>
        <dbReference type="SAM" id="Phobius"/>
    </source>
</evidence>
<dbReference type="PANTHER" id="PTHR43047">
    <property type="entry name" value="TWO-COMPONENT HISTIDINE PROTEIN KINASE"/>
    <property type="match status" value="1"/>
</dbReference>
<feature type="transmembrane region" description="Helical" evidence="7">
    <location>
        <begin position="314"/>
        <end position="330"/>
    </location>
</feature>
<feature type="region of interest" description="Disordered" evidence="6">
    <location>
        <begin position="719"/>
        <end position="740"/>
    </location>
</feature>
<organism evidence="9 10">
    <name type="scientific">Hydnum rufescens UP504</name>
    <dbReference type="NCBI Taxonomy" id="1448309"/>
    <lineage>
        <taxon>Eukaryota</taxon>
        <taxon>Fungi</taxon>
        <taxon>Dikarya</taxon>
        <taxon>Basidiomycota</taxon>
        <taxon>Agaricomycotina</taxon>
        <taxon>Agaricomycetes</taxon>
        <taxon>Cantharellales</taxon>
        <taxon>Hydnaceae</taxon>
        <taxon>Hydnum</taxon>
    </lineage>
</organism>
<evidence type="ECO:0000256" key="3">
    <source>
        <dbReference type="ARBA" id="ARBA00022553"/>
    </source>
</evidence>
<evidence type="ECO:0000256" key="2">
    <source>
        <dbReference type="ARBA" id="ARBA00012438"/>
    </source>
</evidence>
<proteinExistence type="predicted"/>
<dbReference type="EMBL" id="MU129073">
    <property type="protein sequence ID" value="KAF9507733.1"/>
    <property type="molecule type" value="Genomic_DNA"/>
</dbReference>
<evidence type="ECO:0000313" key="10">
    <source>
        <dbReference type="Proteomes" id="UP000886523"/>
    </source>
</evidence>
<comment type="catalytic activity">
    <reaction evidence="1">
        <text>ATP + protein L-histidine = ADP + protein N-phospho-L-histidine.</text>
        <dbReference type="EC" id="2.7.13.3"/>
    </reaction>
</comment>
<comment type="caution">
    <text evidence="9">The sequence shown here is derived from an EMBL/GenBank/DDBJ whole genome shotgun (WGS) entry which is preliminary data.</text>
</comment>
<dbReference type="GO" id="GO:0009927">
    <property type="term" value="F:histidine phosphotransfer kinase activity"/>
    <property type="evidence" value="ECO:0007669"/>
    <property type="project" value="TreeGrafter"/>
</dbReference>
<dbReference type="OrthoDB" id="60033at2759"/>
<feature type="transmembrane region" description="Helical" evidence="7">
    <location>
        <begin position="253"/>
        <end position="277"/>
    </location>
</feature>
<dbReference type="Pfam" id="PF02518">
    <property type="entry name" value="HATPase_c"/>
    <property type="match status" value="1"/>
</dbReference>
<feature type="domain" description="Histidine kinase" evidence="8">
    <location>
        <begin position="383"/>
        <end position="701"/>
    </location>
</feature>
<dbReference type="InterPro" id="IPR003661">
    <property type="entry name" value="HisK_dim/P_dom"/>
</dbReference>
<evidence type="ECO:0000256" key="1">
    <source>
        <dbReference type="ARBA" id="ARBA00000085"/>
    </source>
</evidence>
<feature type="transmembrane region" description="Helical" evidence="7">
    <location>
        <begin position="198"/>
        <end position="216"/>
    </location>
</feature>
<dbReference type="AlphaFoldDB" id="A0A9P6AL28"/>
<keyword evidence="3" id="KW-0597">Phosphoprotein</keyword>
<dbReference type="SUPFAM" id="SSF55874">
    <property type="entry name" value="ATPase domain of HSP90 chaperone/DNA topoisomerase II/histidine kinase"/>
    <property type="match status" value="1"/>
</dbReference>
<dbReference type="InterPro" id="IPR036097">
    <property type="entry name" value="HisK_dim/P_sf"/>
</dbReference>
<dbReference type="GO" id="GO:0000155">
    <property type="term" value="F:phosphorelay sensor kinase activity"/>
    <property type="evidence" value="ECO:0007669"/>
    <property type="project" value="InterPro"/>
</dbReference>
<feature type="region of interest" description="Disordered" evidence="6">
    <location>
        <begin position="584"/>
        <end position="619"/>
    </location>
</feature>
<evidence type="ECO:0000259" key="8">
    <source>
        <dbReference type="PROSITE" id="PS50109"/>
    </source>
</evidence>
<dbReference type="InterPro" id="IPR004358">
    <property type="entry name" value="Sig_transdc_His_kin-like_C"/>
</dbReference>
<protein>
    <recommendedName>
        <fullName evidence="2">histidine kinase</fullName>
        <ecNumber evidence="2">2.7.13.3</ecNumber>
    </recommendedName>
</protein>
<feature type="compositionally biased region" description="Basic and acidic residues" evidence="6">
    <location>
        <begin position="72"/>
        <end position="81"/>
    </location>
</feature>
<dbReference type="CDD" id="cd00082">
    <property type="entry name" value="HisKA"/>
    <property type="match status" value="1"/>
</dbReference>
<evidence type="ECO:0000256" key="5">
    <source>
        <dbReference type="ARBA" id="ARBA00022777"/>
    </source>
</evidence>
<accession>A0A9P6AL28</accession>
<dbReference type="EC" id="2.7.13.3" evidence="2"/>
<dbReference type="Gene3D" id="1.10.287.130">
    <property type="match status" value="1"/>
</dbReference>
<evidence type="ECO:0000256" key="6">
    <source>
        <dbReference type="SAM" id="MobiDB-lite"/>
    </source>
</evidence>
<dbReference type="Gene3D" id="3.30.565.10">
    <property type="entry name" value="Histidine kinase-like ATPase, C-terminal domain"/>
    <property type="match status" value="1"/>
</dbReference>
<dbReference type="PRINTS" id="PR00344">
    <property type="entry name" value="BCTRLSENSOR"/>
</dbReference>
<dbReference type="SMART" id="SM00387">
    <property type="entry name" value="HATPase_c"/>
    <property type="match status" value="1"/>
</dbReference>
<keyword evidence="5" id="KW-0418">Kinase</keyword>
<dbReference type="InterPro" id="IPR003594">
    <property type="entry name" value="HATPase_dom"/>
</dbReference>
<dbReference type="Proteomes" id="UP000886523">
    <property type="component" value="Unassembled WGS sequence"/>
</dbReference>